<evidence type="ECO:0000256" key="1">
    <source>
        <dbReference type="ARBA" id="ARBA00010638"/>
    </source>
</evidence>
<protein>
    <recommendedName>
        <fullName evidence="5">5-formyltetrahydrofolate cyclo-ligase</fullName>
        <ecNumber evidence="5">6.3.3.2</ecNumber>
    </recommendedName>
</protein>
<keyword evidence="7" id="KW-1185">Reference proteome</keyword>
<gene>
    <name evidence="6" type="ORF">FB557_0663</name>
</gene>
<dbReference type="PIRSF" id="PIRSF006806">
    <property type="entry name" value="FTHF_cligase"/>
    <property type="match status" value="1"/>
</dbReference>
<dbReference type="Gene3D" id="3.40.50.10420">
    <property type="entry name" value="NagB/RpiA/CoA transferase-like"/>
    <property type="match status" value="1"/>
</dbReference>
<dbReference type="OrthoDB" id="3242798at2"/>
<dbReference type="SUPFAM" id="SSF100950">
    <property type="entry name" value="NagB/RpiA/CoA transferase-like"/>
    <property type="match status" value="1"/>
</dbReference>
<accession>A0A560WHE0</accession>
<dbReference type="InterPro" id="IPR024185">
    <property type="entry name" value="FTHF_cligase-like_sf"/>
</dbReference>
<feature type="binding site" evidence="4">
    <location>
        <position position="62"/>
    </location>
    <ligand>
        <name>substrate</name>
    </ligand>
</feature>
<dbReference type="PANTHER" id="PTHR23407">
    <property type="entry name" value="ATPASE INHIBITOR/5-FORMYLTETRAHYDROFOLATE CYCLO-LIGASE"/>
    <property type="match status" value="1"/>
</dbReference>
<comment type="catalytic activity">
    <reaction evidence="5">
        <text>(6S)-5-formyl-5,6,7,8-tetrahydrofolate + ATP = (6R)-5,10-methenyltetrahydrofolate + ADP + phosphate</text>
        <dbReference type="Rhea" id="RHEA:10488"/>
        <dbReference type="ChEBI" id="CHEBI:30616"/>
        <dbReference type="ChEBI" id="CHEBI:43474"/>
        <dbReference type="ChEBI" id="CHEBI:57455"/>
        <dbReference type="ChEBI" id="CHEBI:57457"/>
        <dbReference type="ChEBI" id="CHEBI:456216"/>
        <dbReference type="EC" id="6.3.3.2"/>
    </reaction>
</comment>
<dbReference type="NCBIfam" id="TIGR02727">
    <property type="entry name" value="MTHFS_bact"/>
    <property type="match status" value="1"/>
</dbReference>
<comment type="similarity">
    <text evidence="1 5">Belongs to the 5-formyltetrahydrofolate cyclo-ligase family.</text>
</comment>
<dbReference type="InterPro" id="IPR002698">
    <property type="entry name" value="FTHF_cligase"/>
</dbReference>
<dbReference type="GO" id="GO:0035999">
    <property type="term" value="P:tetrahydrofolate interconversion"/>
    <property type="evidence" value="ECO:0007669"/>
    <property type="project" value="TreeGrafter"/>
</dbReference>
<feature type="binding site" evidence="4">
    <location>
        <position position="67"/>
    </location>
    <ligand>
        <name>substrate</name>
    </ligand>
</feature>
<evidence type="ECO:0000256" key="2">
    <source>
        <dbReference type="ARBA" id="ARBA00022741"/>
    </source>
</evidence>
<dbReference type="Proteomes" id="UP000315628">
    <property type="component" value="Unassembled WGS sequence"/>
</dbReference>
<evidence type="ECO:0000256" key="5">
    <source>
        <dbReference type="RuleBase" id="RU361279"/>
    </source>
</evidence>
<dbReference type="AlphaFoldDB" id="A0A560WHE0"/>
<feature type="binding site" evidence="4">
    <location>
        <begin position="132"/>
        <end position="140"/>
    </location>
    <ligand>
        <name>ATP</name>
        <dbReference type="ChEBI" id="CHEBI:30616"/>
    </ligand>
</feature>
<organism evidence="6 7">
    <name type="scientific">Marihabitans asiaticum</name>
    <dbReference type="NCBI Taxonomy" id="415218"/>
    <lineage>
        <taxon>Bacteria</taxon>
        <taxon>Bacillati</taxon>
        <taxon>Actinomycetota</taxon>
        <taxon>Actinomycetes</taxon>
        <taxon>Micrococcales</taxon>
        <taxon>Intrasporangiaceae</taxon>
        <taxon>Marihabitans</taxon>
    </lineage>
</organism>
<reference evidence="6 7" key="1">
    <citation type="submission" date="2019-06" db="EMBL/GenBank/DDBJ databases">
        <title>Sequencing the genomes of 1000 actinobacteria strains.</title>
        <authorList>
            <person name="Klenk H.-P."/>
        </authorList>
    </citation>
    <scope>NUCLEOTIDE SEQUENCE [LARGE SCALE GENOMIC DNA]</scope>
    <source>
        <strain evidence="6 7">DSM 18935</strain>
    </source>
</reference>
<dbReference type="GO" id="GO:0005524">
    <property type="term" value="F:ATP binding"/>
    <property type="evidence" value="ECO:0007669"/>
    <property type="project" value="UniProtKB-KW"/>
</dbReference>
<comment type="caution">
    <text evidence="6">The sequence shown here is derived from an EMBL/GenBank/DDBJ whole genome shotgun (WGS) entry which is preliminary data.</text>
</comment>
<feature type="binding site" evidence="4">
    <location>
        <begin position="11"/>
        <end position="15"/>
    </location>
    <ligand>
        <name>ATP</name>
        <dbReference type="ChEBI" id="CHEBI:30616"/>
    </ligand>
</feature>
<dbReference type="PANTHER" id="PTHR23407:SF1">
    <property type="entry name" value="5-FORMYLTETRAHYDROFOLATE CYCLO-LIGASE"/>
    <property type="match status" value="1"/>
</dbReference>
<evidence type="ECO:0000313" key="7">
    <source>
        <dbReference type="Proteomes" id="UP000315628"/>
    </source>
</evidence>
<keyword evidence="5" id="KW-0460">Magnesium</keyword>
<keyword evidence="2 4" id="KW-0547">Nucleotide-binding</keyword>
<evidence type="ECO:0000256" key="4">
    <source>
        <dbReference type="PIRSR" id="PIRSR006806-1"/>
    </source>
</evidence>
<dbReference type="GO" id="GO:0030272">
    <property type="term" value="F:5-formyltetrahydrofolate cyclo-ligase activity"/>
    <property type="evidence" value="ECO:0007669"/>
    <property type="project" value="UniProtKB-EC"/>
</dbReference>
<comment type="cofactor">
    <cofactor evidence="5">
        <name>Mg(2+)</name>
        <dbReference type="ChEBI" id="CHEBI:18420"/>
    </cofactor>
</comment>
<evidence type="ECO:0000313" key="6">
    <source>
        <dbReference type="EMBL" id="TWD17103.1"/>
    </source>
</evidence>
<keyword evidence="3 4" id="KW-0067">ATP-binding</keyword>
<dbReference type="EC" id="6.3.3.2" evidence="5"/>
<name>A0A560WHE0_9MICO</name>
<dbReference type="GO" id="GO:0046872">
    <property type="term" value="F:metal ion binding"/>
    <property type="evidence" value="ECO:0007669"/>
    <property type="project" value="UniProtKB-KW"/>
</dbReference>
<dbReference type="Pfam" id="PF01812">
    <property type="entry name" value="5-FTHF_cyc-lig"/>
    <property type="match status" value="1"/>
</dbReference>
<evidence type="ECO:0000256" key="3">
    <source>
        <dbReference type="ARBA" id="ARBA00022840"/>
    </source>
</evidence>
<proteinExistence type="inferred from homology"/>
<keyword evidence="5" id="KW-0479">Metal-binding</keyword>
<keyword evidence="6" id="KW-0436">Ligase</keyword>
<dbReference type="InterPro" id="IPR037171">
    <property type="entry name" value="NagB/RpiA_transferase-like"/>
</dbReference>
<dbReference type="EMBL" id="VIUW01000001">
    <property type="protein sequence ID" value="TWD17103.1"/>
    <property type="molecule type" value="Genomic_DNA"/>
</dbReference>
<sequence>MRLVEDPRAAKRELRTRLRGQRREISAARDLGFDDAALRGHILTVAETVRPAKRRGVALSYLSLPHEPPTTATNRALVDQGWQVLAPITLDTLDLDWFDLADEGRTPLGVGAPQRADLALVPGLAVDRHGTRMGQGGGCYDRVLPRLRAGTPFAVLLHPGELTTDPLPREPHDQPVRLVLTADGPVEVG</sequence>
<dbReference type="GO" id="GO:0009396">
    <property type="term" value="P:folic acid-containing compound biosynthetic process"/>
    <property type="evidence" value="ECO:0007669"/>
    <property type="project" value="TreeGrafter"/>
</dbReference>